<proteinExistence type="predicted"/>
<dbReference type="AlphaFoldDB" id="A0A0U3PLE2"/>
<organism evidence="2">
    <name type="scientific">Pseudarthrobacter sulfonivorans</name>
    <dbReference type="NCBI Taxonomy" id="121292"/>
    <lineage>
        <taxon>Bacteria</taxon>
        <taxon>Bacillati</taxon>
        <taxon>Actinomycetota</taxon>
        <taxon>Actinomycetes</taxon>
        <taxon>Micrococcales</taxon>
        <taxon>Micrococcaceae</taxon>
        <taxon>Pseudarthrobacter</taxon>
    </lineage>
</organism>
<feature type="region of interest" description="Disordered" evidence="1">
    <location>
        <begin position="763"/>
        <end position="791"/>
    </location>
</feature>
<name>A0A0U3PLE2_9MICC</name>
<evidence type="ECO:0000313" key="3">
    <source>
        <dbReference type="Proteomes" id="UP000065151"/>
    </source>
</evidence>
<accession>A0A0U3PLE2</accession>
<feature type="compositionally biased region" description="Basic residues" evidence="1">
    <location>
        <begin position="778"/>
        <end position="791"/>
    </location>
</feature>
<dbReference type="Proteomes" id="UP000065151">
    <property type="component" value="Chromosome"/>
</dbReference>
<protein>
    <recommendedName>
        <fullName evidence="4">Preprotein translocase subunit SecA</fullName>
    </recommendedName>
</protein>
<gene>
    <name evidence="2" type="ORF">AU252_20280</name>
</gene>
<evidence type="ECO:0008006" key="4">
    <source>
        <dbReference type="Google" id="ProtNLM"/>
    </source>
</evidence>
<sequence>MFAANVQRAGNGLIAAESWDDLRDQVPSVLAEAVRSIRDGLGGMDLWDVLEVLRQLTAHGDLGEFRESLNTSLPAVVEVVALIGLANDSDLEPPVNNASAGQKGPAIPQILEAAERIVRLAQLVAISSSSDTHLGRTAELTGLLRTFEVTVRGRNYLSISRQIVQSIFGPAPIRDLTSRHASFTPDDVSGLWDAIQKCRQKKHEGNIARFENLVEVTEAGVSLSPDQILEGRTLFESLFAAPGQGISFTAAELATLSGLATNIVKDILNCFSLDSVPVSAYEACKKFVHGENLLSGKGMLRRADSYLAIGDPMPHDYVRPVIEARLKKHTKPWSQYQRHRDRWVESSAGETLAKLLGVSSSSVRSLEYRAPDPAAGQCDLSKGSRDPFANSLDTEADALLVIDDVAVCVEVKAGSITDKARSGNVKRVETDLRKTIGEAAEQASRLESLVREHHGLWTPKGKWLDLSDVQEVHTVVVCLDDWGPLAIATDALVRAEILQSETIPWLVSLHDLLVISSIMTRPADFLTYLRRRTDPSTSRLLMASDELDIAMWYISGGLYFEPDPDSVHKRYPLTARPTQADRKLFRRSNVRTHVVTHTDPLDAWMYYTEGQTEIPAARPERKHVAPVEELVDSLHQRKVRGWLRAGADLAALSQESQELMAEHVQRIVAMTVQDAGFHTSLQTYAGPWGHLGFFIGSKPPTWAIAECADRLRNYVRLKKHQLQLDRSMGILIDTAGQVVWAEYTNAAHLPDLSLDQEVAASGLLTPAQMRSDGPKPPQVRRKKKPKKPRRR</sequence>
<evidence type="ECO:0000313" key="2">
    <source>
        <dbReference type="EMBL" id="ALV43208.1"/>
    </source>
</evidence>
<evidence type="ECO:0000256" key="1">
    <source>
        <dbReference type="SAM" id="MobiDB-lite"/>
    </source>
</evidence>
<reference evidence="2 3" key="1">
    <citation type="submission" date="2015-12" db="EMBL/GenBank/DDBJ databases">
        <authorList>
            <person name="Shamseldin A."/>
            <person name="Moawad H."/>
            <person name="Abd El-Rahim W.M."/>
            <person name="Sadowsky M.J."/>
        </authorList>
    </citation>
    <scope>NUCLEOTIDE SEQUENCE [LARGE SCALE GENOMIC DNA]</scope>
    <source>
        <strain evidence="2 3">Ar51</strain>
    </source>
</reference>
<dbReference type="EMBL" id="CP013747">
    <property type="protein sequence ID" value="ALV43208.1"/>
    <property type="molecule type" value="Genomic_DNA"/>
</dbReference>
<dbReference type="KEGG" id="psul:AU252_20280"/>